<keyword evidence="2" id="KW-1185">Reference proteome</keyword>
<evidence type="ECO:0000313" key="2">
    <source>
        <dbReference type="Proteomes" id="UP000004994"/>
    </source>
</evidence>
<evidence type="ECO:0000313" key="1">
    <source>
        <dbReference type="EnsemblPlants" id="Solyc11g039915.1.1"/>
    </source>
</evidence>
<organism evidence="1">
    <name type="scientific">Solanum lycopersicum</name>
    <name type="common">Tomato</name>
    <name type="synonym">Lycopersicon esculentum</name>
    <dbReference type="NCBI Taxonomy" id="4081"/>
    <lineage>
        <taxon>Eukaryota</taxon>
        <taxon>Viridiplantae</taxon>
        <taxon>Streptophyta</taxon>
        <taxon>Embryophyta</taxon>
        <taxon>Tracheophyta</taxon>
        <taxon>Spermatophyta</taxon>
        <taxon>Magnoliopsida</taxon>
        <taxon>eudicotyledons</taxon>
        <taxon>Gunneridae</taxon>
        <taxon>Pentapetalae</taxon>
        <taxon>asterids</taxon>
        <taxon>lamiids</taxon>
        <taxon>Solanales</taxon>
        <taxon>Solanaceae</taxon>
        <taxon>Solanoideae</taxon>
        <taxon>Solaneae</taxon>
        <taxon>Solanum</taxon>
        <taxon>Solanum subgen. Lycopersicon</taxon>
    </lineage>
</organism>
<sequence length="88" mass="9821">MNDTKDIIGEMKEAIGEKIVSLAKSKEHLLAKKKEGLPIVLLTYREVMINTHDLTSSLPNGWNLEDMCGLLCHQQNNGKVSTTYAPPR</sequence>
<proteinExistence type="predicted"/>
<name>A0A3Q7IVD3_SOLLC</name>
<dbReference type="Gramene" id="Solyc11g039915.1.1">
    <property type="protein sequence ID" value="Solyc11g039915.1.1"/>
    <property type="gene ID" value="Solyc11g039915.1"/>
</dbReference>
<dbReference type="EnsemblPlants" id="Solyc11g039915.1.1">
    <property type="protein sequence ID" value="Solyc11g039915.1.1"/>
    <property type="gene ID" value="Solyc11g039915.1"/>
</dbReference>
<protein>
    <submittedName>
        <fullName evidence="1">Uncharacterized protein</fullName>
    </submittedName>
</protein>
<dbReference type="AlphaFoldDB" id="A0A3Q7IVD3"/>
<reference evidence="1" key="2">
    <citation type="submission" date="2019-01" db="UniProtKB">
        <authorList>
            <consortium name="EnsemblPlants"/>
        </authorList>
    </citation>
    <scope>IDENTIFICATION</scope>
    <source>
        <strain evidence="1">cv. Heinz 1706</strain>
    </source>
</reference>
<accession>A0A3Q7IVD3</accession>
<dbReference type="Proteomes" id="UP000004994">
    <property type="component" value="Chromosome 11"/>
</dbReference>
<dbReference type="InParanoid" id="A0A3Q7IVD3"/>
<reference evidence="1" key="1">
    <citation type="journal article" date="2012" name="Nature">
        <title>The tomato genome sequence provides insights into fleshy fruit evolution.</title>
        <authorList>
            <consortium name="Tomato Genome Consortium"/>
        </authorList>
    </citation>
    <scope>NUCLEOTIDE SEQUENCE [LARGE SCALE GENOMIC DNA]</scope>
    <source>
        <strain evidence="1">cv. Heinz 1706</strain>
    </source>
</reference>